<name>A0A225UPU6_9STRA</name>
<comment type="caution">
    <text evidence="1">The sequence shown here is derived from an EMBL/GenBank/DDBJ whole genome shotgun (WGS) entry which is preliminary data.</text>
</comment>
<evidence type="ECO:0000313" key="2">
    <source>
        <dbReference type="Proteomes" id="UP000198211"/>
    </source>
</evidence>
<evidence type="ECO:0000313" key="1">
    <source>
        <dbReference type="EMBL" id="OWY95023.1"/>
    </source>
</evidence>
<protein>
    <submittedName>
        <fullName evidence="1">Uncharacterized protein</fullName>
    </submittedName>
</protein>
<keyword evidence="2" id="KW-1185">Reference proteome</keyword>
<gene>
    <name evidence="1" type="ORF">PHMEG_00035089</name>
</gene>
<dbReference type="EMBL" id="NBNE01013525">
    <property type="protein sequence ID" value="OWY95023.1"/>
    <property type="molecule type" value="Genomic_DNA"/>
</dbReference>
<accession>A0A225UPU6</accession>
<sequence>MIGKLLLYLLEDPDIHWQTSMNYLSSIKRQLEETTGTQLFRSDPDWYRRCRRHLQKSSATDDYQRLSSIATILFLKNDKKALFDRTLLNKQWLTIGRSSDVGMIHFSDLHWHGSFILIDLTR</sequence>
<reference evidence="2" key="1">
    <citation type="submission" date="2017-03" db="EMBL/GenBank/DDBJ databases">
        <title>Phytopthora megakarya and P. palmivora, two closely related causual agents of cacao black pod achieved similar genome size and gene model numbers by different mechanisms.</title>
        <authorList>
            <person name="Ali S."/>
            <person name="Shao J."/>
            <person name="Larry D.J."/>
            <person name="Kronmiller B."/>
            <person name="Shen D."/>
            <person name="Strem M.D."/>
            <person name="Melnick R.L."/>
            <person name="Guiltinan M.J."/>
            <person name="Tyler B.M."/>
            <person name="Meinhardt L.W."/>
            <person name="Bailey B.A."/>
        </authorList>
    </citation>
    <scope>NUCLEOTIDE SEQUENCE [LARGE SCALE GENOMIC DNA]</scope>
    <source>
        <strain evidence="2">zdho120</strain>
    </source>
</reference>
<organism evidence="1 2">
    <name type="scientific">Phytophthora megakarya</name>
    <dbReference type="NCBI Taxonomy" id="4795"/>
    <lineage>
        <taxon>Eukaryota</taxon>
        <taxon>Sar</taxon>
        <taxon>Stramenopiles</taxon>
        <taxon>Oomycota</taxon>
        <taxon>Peronosporomycetes</taxon>
        <taxon>Peronosporales</taxon>
        <taxon>Peronosporaceae</taxon>
        <taxon>Phytophthora</taxon>
    </lineage>
</organism>
<dbReference type="OrthoDB" id="164698at2759"/>
<dbReference type="Proteomes" id="UP000198211">
    <property type="component" value="Unassembled WGS sequence"/>
</dbReference>
<dbReference type="AlphaFoldDB" id="A0A225UPU6"/>
<proteinExistence type="predicted"/>